<name>A0A3D8IW71_9HELI</name>
<evidence type="ECO:0000313" key="2">
    <source>
        <dbReference type="Proteomes" id="UP000257067"/>
    </source>
</evidence>
<dbReference type="AlphaFoldDB" id="A0A3D8IW71"/>
<comment type="caution">
    <text evidence="1">The sequence shown here is derived from an EMBL/GenBank/DDBJ whole genome shotgun (WGS) entry which is preliminary data.</text>
</comment>
<protein>
    <submittedName>
        <fullName evidence="1">Uncharacterized protein</fullName>
    </submittedName>
</protein>
<gene>
    <name evidence="1" type="ORF">CQA62_03810</name>
</gene>
<organism evidence="1 2">
    <name type="scientific">Helicobacter cholecystus</name>
    <dbReference type="NCBI Taxonomy" id="45498"/>
    <lineage>
        <taxon>Bacteria</taxon>
        <taxon>Pseudomonadati</taxon>
        <taxon>Campylobacterota</taxon>
        <taxon>Epsilonproteobacteria</taxon>
        <taxon>Campylobacterales</taxon>
        <taxon>Helicobacteraceae</taxon>
        <taxon>Helicobacter</taxon>
    </lineage>
</organism>
<proteinExistence type="predicted"/>
<accession>A0A3D8IW71</accession>
<sequence length="67" mass="8286">MKLFPKNRVIDRNSIQAWRKFEKEYIKRNTKSIKEKYRRGTFKKDTYKDTYREKPIALPPFNFISLL</sequence>
<reference evidence="1 2" key="1">
    <citation type="submission" date="2018-04" db="EMBL/GenBank/DDBJ databases">
        <title>Novel Campyloabacter and Helicobacter Species and Strains.</title>
        <authorList>
            <person name="Mannion A.J."/>
            <person name="Shen Z."/>
            <person name="Fox J.G."/>
        </authorList>
    </citation>
    <scope>NUCLEOTIDE SEQUENCE [LARGE SCALE GENOMIC DNA]</scope>
    <source>
        <strain evidence="1 2">ATCC 700242</strain>
    </source>
</reference>
<dbReference type="Proteomes" id="UP000257067">
    <property type="component" value="Unassembled WGS sequence"/>
</dbReference>
<keyword evidence="2" id="KW-1185">Reference proteome</keyword>
<dbReference type="EMBL" id="NXLU01000003">
    <property type="protein sequence ID" value="RDU69273.1"/>
    <property type="molecule type" value="Genomic_DNA"/>
</dbReference>
<evidence type="ECO:0000313" key="1">
    <source>
        <dbReference type="EMBL" id="RDU69273.1"/>
    </source>
</evidence>